<dbReference type="EMBL" id="JBHSMF010000005">
    <property type="protein sequence ID" value="MFC5497048.1"/>
    <property type="molecule type" value="Genomic_DNA"/>
</dbReference>
<evidence type="ECO:0000256" key="2">
    <source>
        <dbReference type="SAM" id="SignalP"/>
    </source>
</evidence>
<dbReference type="InterPro" id="IPR006311">
    <property type="entry name" value="TAT_signal"/>
</dbReference>
<gene>
    <name evidence="3" type="ORF">ACFPOE_05845</name>
</gene>
<dbReference type="PIRSF" id="PIRSF017082">
    <property type="entry name" value="YflP"/>
    <property type="match status" value="1"/>
</dbReference>
<dbReference type="Gene3D" id="3.40.190.10">
    <property type="entry name" value="Periplasmic binding protein-like II"/>
    <property type="match status" value="1"/>
</dbReference>
<keyword evidence="4" id="KW-1185">Reference proteome</keyword>
<feature type="signal peptide" evidence="2">
    <location>
        <begin position="1"/>
        <end position="26"/>
    </location>
</feature>
<dbReference type="Proteomes" id="UP001596037">
    <property type="component" value="Unassembled WGS sequence"/>
</dbReference>
<protein>
    <submittedName>
        <fullName evidence="3">Bug family tripartite tricarboxylate transporter substrate binding protein</fullName>
    </submittedName>
</protein>
<comment type="similarity">
    <text evidence="1">Belongs to the UPF0065 (bug) family.</text>
</comment>
<evidence type="ECO:0000313" key="4">
    <source>
        <dbReference type="Proteomes" id="UP001596037"/>
    </source>
</evidence>
<keyword evidence="2" id="KW-0732">Signal</keyword>
<proteinExistence type="inferred from homology"/>
<organism evidence="3 4">
    <name type="scientific">Caenimonas terrae</name>
    <dbReference type="NCBI Taxonomy" id="696074"/>
    <lineage>
        <taxon>Bacteria</taxon>
        <taxon>Pseudomonadati</taxon>
        <taxon>Pseudomonadota</taxon>
        <taxon>Betaproteobacteria</taxon>
        <taxon>Burkholderiales</taxon>
        <taxon>Comamonadaceae</taxon>
        <taxon>Caenimonas</taxon>
    </lineage>
</organism>
<dbReference type="RefSeq" id="WP_376849082.1">
    <property type="nucleotide sequence ID" value="NZ_JBHSMF010000005.1"/>
</dbReference>
<dbReference type="PANTHER" id="PTHR42928:SF5">
    <property type="entry name" value="BLR1237 PROTEIN"/>
    <property type="match status" value="1"/>
</dbReference>
<evidence type="ECO:0000256" key="1">
    <source>
        <dbReference type="ARBA" id="ARBA00006987"/>
    </source>
</evidence>
<dbReference type="SUPFAM" id="SSF53850">
    <property type="entry name" value="Periplasmic binding protein-like II"/>
    <property type="match status" value="1"/>
</dbReference>
<sequence length="325" mass="34318">MKAVSRRRLLQGTALALGACTLPAFAQAGYPDRPIKLVVPFPAGALTDTLGRMVAEKLRPVLGQPIVVENRPGAGTLLGASQVAKSAPDGYTLIVATSTTLAIAPAMFTTPPAVAADFIGVAMIGNVTLLLVTRPDLKARTLAELVALLRAQPSRYNFGSPGNGTMHQLLVEMIKTQEKVHATHVPYQGSMGALSDLMTGRIDFMFIDAVAGLPQIQAGKVNVIAVAGARRHPTLPQVATVAETYPRIDMFAWQTIAAPKATPLALVNRLNAEINKLLDTPEMHAALQRVGVEASPMSVAALNELIASDEKRFGDLVRAVGVKAN</sequence>
<dbReference type="PROSITE" id="PS51257">
    <property type="entry name" value="PROKAR_LIPOPROTEIN"/>
    <property type="match status" value="1"/>
</dbReference>
<dbReference type="PROSITE" id="PS51318">
    <property type="entry name" value="TAT"/>
    <property type="match status" value="1"/>
</dbReference>
<dbReference type="PANTHER" id="PTHR42928">
    <property type="entry name" value="TRICARBOXYLATE-BINDING PROTEIN"/>
    <property type="match status" value="1"/>
</dbReference>
<reference evidence="4" key="1">
    <citation type="journal article" date="2019" name="Int. J. Syst. Evol. Microbiol.">
        <title>The Global Catalogue of Microorganisms (GCM) 10K type strain sequencing project: providing services to taxonomists for standard genome sequencing and annotation.</title>
        <authorList>
            <consortium name="The Broad Institute Genomics Platform"/>
            <consortium name="The Broad Institute Genome Sequencing Center for Infectious Disease"/>
            <person name="Wu L."/>
            <person name="Ma J."/>
        </authorList>
    </citation>
    <scope>NUCLEOTIDE SEQUENCE [LARGE SCALE GENOMIC DNA]</scope>
    <source>
        <strain evidence="4">CCUG 57401</strain>
    </source>
</reference>
<dbReference type="InterPro" id="IPR005064">
    <property type="entry name" value="BUG"/>
</dbReference>
<dbReference type="Gene3D" id="3.40.190.150">
    <property type="entry name" value="Bordetella uptake gene, domain 1"/>
    <property type="match status" value="1"/>
</dbReference>
<dbReference type="Pfam" id="PF03401">
    <property type="entry name" value="TctC"/>
    <property type="match status" value="1"/>
</dbReference>
<evidence type="ECO:0000313" key="3">
    <source>
        <dbReference type="EMBL" id="MFC5497048.1"/>
    </source>
</evidence>
<comment type="caution">
    <text evidence="3">The sequence shown here is derived from an EMBL/GenBank/DDBJ whole genome shotgun (WGS) entry which is preliminary data.</text>
</comment>
<dbReference type="InterPro" id="IPR042100">
    <property type="entry name" value="Bug_dom1"/>
</dbReference>
<feature type="chain" id="PRO_5046242427" evidence="2">
    <location>
        <begin position="27"/>
        <end position="325"/>
    </location>
</feature>
<accession>A0ABW0ND24</accession>
<name>A0ABW0ND24_9BURK</name>